<dbReference type="STRING" id="596152.DesU5LDRAFT_1462"/>
<comment type="cofactor">
    <cofactor evidence="1">
        <name>Mg(2+)</name>
        <dbReference type="ChEBI" id="CHEBI:18420"/>
    </cofactor>
</comment>
<dbReference type="InterPro" id="IPR014883">
    <property type="entry name" value="VRR_NUC"/>
</dbReference>
<evidence type="ECO:0000313" key="6">
    <source>
        <dbReference type="EMBL" id="EIG53148.1"/>
    </source>
</evidence>
<feature type="region of interest" description="Disordered" evidence="4">
    <location>
        <begin position="37"/>
        <end position="57"/>
    </location>
</feature>
<name>I2Q042_9BACT</name>
<evidence type="ECO:0000256" key="2">
    <source>
        <dbReference type="ARBA" id="ARBA00022722"/>
    </source>
</evidence>
<dbReference type="GO" id="GO:0003676">
    <property type="term" value="F:nucleic acid binding"/>
    <property type="evidence" value="ECO:0007669"/>
    <property type="project" value="InterPro"/>
</dbReference>
<protein>
    <submittedName>
        <fullName evidence="6">VRR-NUC domain-containing protein</fullName>
    </submittedName>
</protein>
<evidence type="ECO:0000259" key="5">
    <source>
        <dbReference type="SMART" id="SM00990"/>
    </source>
</evidence>
<dbReference type="GO" id="GO:0016788">
    <property type="term" value="F:hydrolase activity, acting on ester bonds"/>
    <property type="evidence" value="ECO:0007669"/>
    <property type="project" value="InterPro"/>
</dbReference>
<dbReference type="OrthoDB" id="5540947at2"/>
<gene>
    <name evidence="6" type="ORF">DesU5LDRAFT_1462</name>
</gene>
<evidence type="ECO:0000256" key="1">
    <source>
        <dbReference type="ARBA" id="ARBA00001946"/>
    </source>
</evidence>
<keyword evidence="2" id="KW-0540">Nuclease</keyword>
<reference evidence="6" key="1">
    <citation type="submission" date="2011-11" db="EMBL/GenBank/DDBJ databases">
        <title>Improved High-Quality Draft sequence of Desulfovibrio sp. U5L.</title>
        <authorList>
            <consortium name="US DOE Joint Genome Institute"/>
            <person name="Lucas S."/>
            <person name="Han J."/>
            <person name="Lapidus A."/>
            <person name="Cheng J.-F."/>
            <person name="Goodwin L."/>
            <person name="Pitluck S."/>
            <person name="Peters L."/>
            <person name="Ovchinnikova G."/>
            <person name="Held B."/>
            <person name="Detter J.C."/>
            <person name="Han C."/>
            <person name="Tapia R."/>
            <person name="Land M."/>
            <person name="Hauser L."/>
            <person name="Kyrpides N."/>
            <person name="Ivanova N."/>
            <person name="Pagani I."/>
            <person name="Gabster J."/>
            <person name="Walker C."/>
            <person name="Stolyar S."/>
            <person name="Stahl D."/>
            <person name="Arkin A."/>
            <person name="Dehal P."/>
            <person name="Hazen T."/>
            <person name="Woyke T."/>
        </authorList>
    </citation>
    <scope>NUCLEOTIDE SEQUENCE [LARGE SCALE GENOMIC DNA]</scope>
    <source>
        <strain evidence="6">U5L</strain>
    </source>
</reference>
<keyword evidence="3" id="KW-0378">Hydrolase</keyword>
<dbReference type="SMART" id="SM00990">
    <property type="entry name" value="VRR_NUC"/>
    <property type="match status" value="1"/>
</dbReference>
<sequence length="173" mass="18570">MPRAHVAIAEIRAAGGLKPWLDRELARGSVRPLPVVAKNATAQKPARPKPAKRSEHEEQALVVARAEALAPSVPELRMLFAIPNGGHRHKAVAGKLKDEGVRRGVPDLCLAVPCESHHGLWIEMKAAGGRASDEQETWIGALRAQGYRAEVCVGADAAWGVICEYLGIRGVMV</sequence>
<dbReference type="Gene3D" id="3.40.1350.10">
    <property type="match status" value="1"/>
</dbReference>
<dbReference type="GO" id="GO:0004518">
    <property type="term" value="F:nuclease activity"/>
    <property type="evidence" value="ECO:0007669"/>
    <property type="project" value="UniProtKB-KW"/>
</dbReference>
<dbReference type="HOGENOM" id="CLU_1545186_0_0_7"/>
<dbReference type="InterPro" id="IPR011856">
    <property type="entry name" value="tRNA_endonuc-like_dom_sf"/>
</dbReference>
<evidence type="ECO:0000256" key="3">
    <source>
        <dbReference type="ARBA" id="ARBA00022801"/>
    </source>
</evidence>
<accession>I2Q042</accession>
<evidence type="ECO:0000256" key="4">
    <source>
        <dbReference type="SAM" id="MobiDB-lite"/>
    </source>
</evidence>
<organism evidence="6">
    <name type="scientific">Desulfovibrio sp. U5L</name>
    <dbReference type="NCBI Taxonomy" id="596152"/>
    <lineage>
        <taxon>Bacteria</taxon>
        <taxon>Pseudomonadati</taxon>
        <taxon>Thermodesulfobacteriota</taxon>
        <taxon>Desulfovibrionia</taxon>
        <taxon>Desulfovibrionales</taxon>
        <taxon>Desulfovibrionaceae</taxon>
        <taxon>Desulfovibrio</taxon>
    </lineage>
</organism>
<dbReference type="EMBL" id="JH600068">
    <property type="protein sequence ID" value="EIG53148.1"/>
    <property type="molecule type" value="Genomic_DNA"/>
</dbReference>
<feature type="domain" description="VRR-NUC" evidence="5">
    <location>
        <begin position="53"/>
        <end position="156"/>
    </location>
</feature>
<proteinExistence type="predicted"/>
<dbReference type="AlphaFoldDB" id="I2Q042"/>
<dbReference type="Pfam" id="PF08774">
    <property type="entry name" value="VRR_NUC"/>
    <property type="match status" value="1"/>
</dbReference>
<dbReference type="eggNOG" id="ENOG5032Y69">
    <property type="taxonomic scope" value="Bacteria"/>
</dbReference>